<dbReference type="PIRSF" id="PIRSF000521">
    <property type="entry name" value="Transaminase_4ab_Lys_Orn"/>
    <property type="match status" value="1"/>
</dbReference>
<dbReference type="Gene3D" id="3.40.640.10">
    <property type="entry name" value="Type I PLP-dependent aspartate aminotransferase-like (Major domain)"/>
    <property type="match status" value="1"/>
</dbReference>
<dbReference type="Gene3D" id="3.90.1150.10">
    <property type="entry name" value="Aspartate Aminotransferase, domain 1"/>
    <property type="match status" value="1"/>
</dbReference>
<dbReference type="PROSITE" id="PS00600">
    <property type="entry name" value="AA_TRANSFER_CLASS_3"/>
    <property type="match status" value="1"/>
</dbReference>
<gene>
    <name evidence="5" type="ORF">C0Q70_00885</name>
</gene>
<dbReference type="Pfam" id="PF00202">
    <property type="entry name" value="Aminotran_3"/>
    <property type="match status" value="1"/>
</dbReference>
<evidence type="ECO:0000256" key="1">
    <source>
        <dbReference type="ARBA" id="ARBA00008954"/>
    </source>
</evidence>
<comment type="caution">
    <text evidence="5">The sequence shown here is derived from an EMBL/GenBank/DDBJ whole genome shotgun (WGS) entry which is preliminary data.</text>
</comment>
<dbReference type="OMA" id="GHPICAA"/>
<dbReference type="InterPro" id="IPR005814">
    <property type="entry name" value="Aminotrans_3"/>
</dbReference>
<dbReference type="GO" id="GO:0005739">
    <property type="term" value="C:mitochondrion"/>
    <property type="evidence" value="ECO:0007669"/>
    <property type="project" value="TreeGrafter"/>
</dbReference>
<keyword evidence="6" id="KW-1185">Reference proteome</keyword>
<dbReference type="PANTHER" id="PTHR45688:SF13">
    <property type="entry name" value="ALANINE--GLYOXYLATE AMINOTRANSFERASE 2-LIKE"/>
    <property type="match status" value="1"/>
</dbReference>
<dbReference type="OrthoDB" id="10261433at2759"/>
<dbReference type="PANTHER" id="PTHR45688">
    <property type="match status" value="1"/>
</dbReference>
<comment type="similarity">
    <text evidence="1 3">Belongs to the class-III pyridoxal-phosphate-dependent aminotransferase family.</text>
</comment>
<accession>A0A2T7PXX4</accession>
<evidence type="ECO:0000313" key="5">
    <source>
        <dbReference type="EMBL" id="PVD38274.1"/>
    </source>
</evidence>
<evidence type="ECO:0000256" key="3">
    <source>
        <dbReference type="RuleBase" id="RU003560"/>
    </source>
</evidence>
<evidence type="ECO:0000313" key="6">
    <source>
        <dbReference type="Proteomes" id="UP000245119"/>
    </source>
</evidence>
<dbReference type="InterPro" id="IPR015421">
    <property type="entry name" value="PyrdxlP-dep_Trfase_major"/>
</dbReference>
<dbReference type="AlphaFoldDB" id="A0A2T7PXX4"/>
<dbReference type="CDD" id="cd00610">
    <property type="entry name" value="OAT_like"/>
    <property type="match status" value="1"/>
</dbReference>
<evidence type="ECO:0000256" key="4">
    <source>
        <dbReference type="SAM" id="MobiDB-lite"/>
    </source>
</evidence>
<dbReference type="InterPro" id="IPR015422">
    <property type="entry name" value="PyrdxlP-dep_Trfase_small"/>
</dbReference>
<dbReference type="GO" id="GO:0030170">
    <property type="term" value="F:pyridoxal phosphate binding"/>
    <property type="evidence" value="ECO:0007669"/>
    <property type="project" value="InterPro"/>
</dbReference>
<dbReference type="GO" id="GO:0008483">
    <property type="term" value="F:transaminase activity"/>
    <property type="evidence" value="ECO:0007669"/>
    <property type="project" value="InterPro"/>
</dbReference>
<dbReference type="InterPro" id="IPR049704">
    <property type="entry name" value="Aminotrans_3_PPA_site"/>
</dbReference>
<protein>
    <submittedName>
        <fullName evidence="5">Uncharacterized protein</fullName>
    </submittedName>
</protein>
<dbReference type="Proteomes" id="UP000245119">
    <property type="component" value="Linkage Group LG1"/>
</dbReference>
<sequence>MLHFETSPLKIVRASRQYLYDESGNEYLDCITNASHVGHCHPHVVTAGQEQMARLVTSTGFLNDQMSEYAKRLISTMPESLSVCFFLNSGSEANDLAIRLARAYTKHEDVVCLDSAYHGNLGSLIEISPSRFKKLGSSHIKKDWVHIAPTPYLYRGKYREDASNPGLLYANEVLTVIKKAKSSGREIAAFICEPLMSAGGIIIYPQNYLQHTYRYVREMGGVCIADEVQSAFGRTGEHTWAFQTQDVIPDIVTVGKPIGNGYPFSAVITTKEIADCIGEFSTTFGGNPVACAVGMAVLDVIENEKLMASARSVGKCLLDGFRSIMPSHPMMGEVRGMGLMVGVELVIDKESRKPASEAAEILAYRMKENKIIIAYDGLEKNVMVMTPPMCFTCDNAHHVVQVFDQLLQEIENEAATTGLAASSVGNPSTSGVGPLHRMISNARFNASDDDSDDNVTSKCAKYEGVD</sequence>
<dbReference type="STRING" id="400727.A0A2T7PXX4"/>
<organism evidence="5 6">
    <name type="scientific">Pomacea canaliculata</name>
    <name type="common">Golden apple snail</name>
    <dbReference type="NCBI Taxonomy" id="400727"/>
    <lineage>
        <taxon>Eukaryota</taxon>
        <taxon>Metazoa</taxon>
        <taxon>Spiralia</taxon>
        <taxon>Lophotrochozoa</taxon>
        <taxon>Mollusca</taxon>
        <taxon>Gastropoda</taxon>
        <taxon>Caenogastropoda</taxon>
        <taxon>Architaenioglossa</taxon>
        <taxon>Ampullarioidea</taxon>
        <taxon>Ampullariidae</taxon>
        <taxon>Pomacea</taxon>
    </lineage>
</organism>
<name>A0A2T7PXX4_POMCA</name>
<keyword evidence="2 3" id="KW-0663">Pyridoxal phosphate</keyword>
<dbReference type="EMBL" id="PZQS01000001">
    <property type="protein sequence ID" value="PVD38274.1"/>
    <property type="molecule type" value="Genomic_DNA"/>
</dbReference>
<proteinExistence type="inferred from homology"/>
<reference evidence="5 6" key="1">
    <citation type="submission" date="2018-04" db="EMBL/GenBank/DDBJ databases">
        <title>The genome of golden apple snail Pomacea canaliculata provides insight into stress tolerance and invasive adaptation.</title>
        <authorList>
            <person name="Liu C."/>
            <person name="Liu B."/>
            <person name="Ren Y."/>
            <person name="Zhang Y."/>
            <person name="Wang H."/>
            <person name="Li S."/>
            <person name="Jiang F."/>
            <person name="Yin L."/>
            <person name="Zhang G."/>
            <person name="Qian W."/>
            <person name="Fan W."/>
        </authorList>
    </citation>
    <scope>NUCLEOTIDE SEQUENCE [LARGE SCALE GENOMIC DNA]</scope>
    <source>
        <strain evidence="5">SZHN2017</strain>
        <tissue evidence="5">Muscle</tissue>
    </source>
</reference>
<feature type="region of interest" description="Disordered" evidence="4">
    <location>
        <begin position="444"/>
        <end position="466"/>
    </location>
</feature>
<evidence type="ECO:0000256" key="2">
    <source>
        <dbReference type="ARBA" id="ARBA00022898"/>
    </source>
</evidence>
<dbReference type="SUPFAM" id="SSF53383">
    <property type="entry name" value="PLP-dependent transferases"/>
    <property type="match status" value="1"/>
</dbReference>
<dbReference type="InterPro" id="IPR015424">
    <property type="entry name" value="PyrdxlP-dep_Trfase"/>
</dbReference>